<name>A0AAV3U2R4_9ALTE</name>
<evidence type="ECO:0000256" key="3">
    <source>
        <dbReference type="ARBA" id="ARBA00022597"/>
    </source>
</evidence>
<evidence type="ECO:0000256" key="6">
    <source>
        <dbReference type="ARBA" id="ARBA00022840"/>
    </source>
</evidence>
<dbReference type="Proteomes" id="UP001409585">
    <property type="component" value="Unassembled WGS sequence"/>
</dbReference>
<dbReference type="PROSITE" id="PS50893">
    <property type="entry name" value="ABC_TRANSPORTER_2"/>
    <property type="match status" value="2"/>
</dbReference>
<reference evidence="11" key="1">
    <citation type="journal article" date="2019" name="Int. J. Syst. Evol. Microbiol.">
        <title>The Global Catalogue of Microorganisms (GCM) 10K type strain sequencing project: providing services to taxonomists for standard genome sequencing and annotation.</title>
        <authorList>
            <consortium name="The Broad Institute Genomics Platform"/>
            <consortium name="The Broad Institute Genome Sequencing Center for Infectious Disease"/>
            <person name="Wu L."/>
            <person name="Ma J."/>
        </authorList>
    </citation>
    <scope>NUCLEOTIDE SEQUENCE [LARGE SCALE GENOMIC DNA]</scope>
    <source>
        <strain evidence="11">JCM 19134</strain>
    </source>
</reference>
<keyword evidence="11" id="KW-1185">Reference proteome</keyword>
<dbReference type="InterPro" id="IPR003593">
    <property type="entry name" value="AAA+_ATPase"/>
</dbReference>
<dbReference type="GO" id="GO:0016887">
    <property type="term" value="F:ATP hydrolysis activity"/>
    <property type="evidence" value="ECO:0007669"/>
    <property type="project" value="InterPro"/>
</dbReference>
<dbReference type="CDD" id="cd03215">
    <property type="entry name" value="ABC_Carb_Monos_II"/>
    <property type="match status" value="1"/>
</dbReference>
<evidence type="ECO:0000256" key="8">
    <source>
        <dbReference type="ARBA" id="ARBA00023136"/>
    </source>
</evidence>
<dbReference type="InterPro" id="IPR017871">
    <property type="entry name" value="ABC_transporter-like_CS"/>
</dbReference>
<feature type="domain" description="ABC transporter" evidence="9">
    <location>
        <begin position="249"/>
        <end position="500"/>
    </location>
</feature>
<evidence type="ECO:0000256" key="5">
    <source>
        <dbReference type="ARBA" id="ARBA00022741"/>
    </source>
</evidence>
<dbReference type="InterPro" id="IPR050107">
    <property type="entry name" value="ABC_carbohydrate_import_ATPase"/>
</dbReference>
<gene>
    <name evidence="10" type="ORF">GCM10025791_18250</name>
</gene>
<keyword evidence="6 10" id="KW-0067">ATP-binding</keyword>
<proteinExistence type="predicted"/>
<dbReference type="RefSeq" id="WP_345420510.1">
    <property type="nucleotide sequence ID" value="NZ_AP031496.1"/>
</dbReference>
<feature type="domain" description="ABC transporter" evidence="9">
    <location>
        <begin position="1"/>
        <end position="239"/>
    </location>
</feature>
<evidence type="ECO:0000256" key="1">
    <source>
        <dbReference type="ARBA" id="ARBA00022448"/>
    </source>
</evidence>
<evidence type="ECO:0000313" key="10">
    <source>
        <dbReference type="EMBL" id="GAA4940311.1"/>
    </source>
</evidence>
<accession>A0AAV3U2R4</accession>
<sequence length="515" mass="55307">MSLLELHGLGKTFNAAVLKGIDLTLAPGEVLALMGANGAGKSTLCNIISGQLAASTGSMRLQGLDYQPGGVAEAERLGVRMVRQELSQINQLSVAENIGLAHLPKRWGFVDYPRLNQQASQALAMVGLESLDPTTPMHRLGVGQQQLVEIAKTISQPCKILLLDEPTAALTDPQIDILFQQIRRLQKQAVAILYISHRLADIERIADTVTILRDGNIVSRQAKADISAEQIVKDMSGVASDQAQHFAPRPPGDALLTLTKVSRPPLLNNINLTIRRGEILGIGGLIGAGRTELLRAIFGADLAPAGSQGEMTITRAQKAQAYAPASPAQAVAAGIGMIAEDRKQQAALLPLAIKHNITLAKLSTVSGKGWINSTKEAATAGHWQQALAIKCDHIDQPIGELSGGNQQKAIIARWLLRDCDLLMFDEPTRGIDVHTKRMIYQLLDDLARAGKAIVVVSSESEELTHLCDRIAVMSAGEITRVFNRGQWSEEQLMAAACENFLIPGRRPQASVGPSL</sequence>
<dbReference type="InterPro" id="IPR003439">
    <property type="entry name" value="ABC_transporter-like_ATP-bd"/>
</dbReference>
<keyword evidence="8" id="KW-0472">Membrane</keyword>
<evidence type="ECO:0000256" key="2">
    <source>
        <dbReference type="ARBA" id="ARBA00022475"/>
    </source>
</evidence>
<dbReference type="EMBL" id="BAABLX010000011">
    <property type="protein sequence ID" value="GAA4940311.1"/>
    <property type="molecule type" value="Genomic_DNA"/>
</dbReference>
<dbReference type="InterPro" id="IPR027417">
    <property type="entry name" value="P-loop_NTPase"/>
</dbReference>
<dbReference type="PANTHER" id="PTHR43790:SF3">
    <property type="entry name" value="D-ALLOSE IMPORT ATP-BINDING PROTEIN ALSA-RELATED"/>
    <property type="match status" value="1"/>
</dbReference>
<keyword evidence="3" id="KW-0762">Sugar transport</keyword>
<dbReference type="AlphaFoldDB" id="A0AAV3U2R4"/>
<organism evidence="10 11">
    <name type="scientific">Halioxenophilus aromaticivorans</name>
    <dbReference type="NCBI Taxonomy" id="1306992"/>
    <lineage>
        <taxon>Bacteria</taxon>
        <taxon>Pseudomonadati</taxon>
        <taxon>Pseudomonadota</taxon>
        <taxon>Gammaproteobacteria</taxon>
        <taxon>Alteromonadales</taxon>
        <taxon>Alteromonadaceae</taxon>
        <taxon>Halioxenophilus</taxon>
    </lineage>
</organism>
<dbReference type="PROSITE" id="PS00211">
    <property type="entry name" value="ABC_TRANSPORTER_1"/>
    <property type="match status" value="1"/>
</dbReference>
<dbReference type="SMART" id="SM00382">
    <property type="entry name" value="AAA"/>
    <property type="match status" value="2"/>
</dbReference>
<keyword evidence="2" id="KW-1003">Cell membrane</keyword>
<dbReference type="Pfam" id="PF00005">
    <property type="entry name" value="ABC_tran"/>
    <property type="match status" value="2"/>
</dbReference>
<evidence type="ECO:0000256" key="7">
    <source>
        <dbReference type="ARBA" id="ARBA00022967"/>
    </source>
</evidence>
<keyword evidence="4" id="KW-0677">Repeat</keyword>
<dbReference type="PANTHER" id="PTHR43790">
    <property type="entry name" value="CARBOHYDRATE TRANSPORT ATP-BINDING PROTEIN MG119-RELATED"/>
    <property type="match status" value="1"/>
</dbReference>
<dbReference type="CDD" id="cd03216">
    <property type="entry name" value="ABC_Carb_Monos_I"/>
    <property type="match status" value="1"/>
</dbReference>
<dbReference type="Gene3D" id="3.40.50.300">
    <property type="entry name" value="P-loop containing nucleotide triphosphate hydrolases"/>
    <property type="match status" value="2"/>
</dbReference>
<comment type="caution">
    <text evidence="10">The sequence shown here is derived from an EMBL/GenBank/DDBJ whole genome shotgun (WGS) entry which is preliminary data.</text>
</comment>
<dbReference type="SUPFAM" id="SSF52540">
    <property type="entry name" value="P-loop containing nucleoside triphosphate hydrolases"/>
    <property type="match status" value="2"/>
</dbReference>
<keyword evidence="5" id="KW-0547">Nucleotide-binding</keyword>
<keyword evidence="7" id="KW-1278">Translocase</keyword>
<evidence type="ECO:0000256" key="4">
    <source>
        <dbReference type="ARBA" id="ARBA00022737"/>
    </source>
</evidence>
<evidence type="ECO:0000313" key="11">
    <source>
        <dbReference type="Proteomes" id="UP001409585"/>
    </source>
</evidence>
<evidence type="ECO:0000259" key="9">
    <source>
        <dbReference type="PROSITE" id="PS50893"/>
    </source>
</evidence>
<keyword evidence="1" id="KW-0813">Transport</keyword>
<protein>
    <submittedName>
        <fullName evidence="10">Sugar ABC transporter ATP-binding protein</fullName>
    </submittedName>
</protein>
<dbReference type="GO" id="GO:0005524">
    <property type="term" value="F:ATP binding"/>
    <property type="evidence" value="ECO:0007669"/>
    <property type="project" value="UniProtKB-KW"/>
</dbReference>